<evidence type="ECO:0000256" key="3">
    <source>
        <dbReference type="ARBA" id="ARBA00023125"/>
    </source>
</evidence>
<dbReference type="EMBL" id="QXGJ01000010">
    <property type="protein sequence ID" value="RSX50102.1"/>
    <property type="molecule type" value="Genomic_DNA"/>
</dbReference>
<dbReference type="PROSITE" id="PS50949">
    <property type="entry name" value="HTH_GNTR"/>
    <property type="match status" value="1"/>
</dbReference>
<dbReference type="InterPro" id="IPR000524">
    <property type="entry name" value="Tscrpt_reg_HTH_GntR"/>
</dbReference>
<dbReference type="PANTHER" id="PTHR46577:SF1">
    <property type="entry name" value="HTH-TYPE TRANSCRIPTIONAL REGULATORY PROTEIN GABR"/>
    <property type="match status" value="1"/>
</dbReference>
<evidence type="ECO:0000313" key="6">
    <source>
        <dbReference type="EMBL" id="RSX50102.1"/>
    </source>
</evidence>
<comment type="caution">
    <text evidence="6">The sequence shown here is derived from an EMBL/GenBank/DDBJ whole genome shotgun (WGS) entry which is preliminary data.</text>
</comment>
<dbReference type="Gene3D" id="1.10.10.10">
    <property type="entry name" value="Winged helix-like DNA-binding domain superfamily/Winged helix DNA-binding domain"/>
    <property type="match status" value="1"/>
</dbReference>
<dbReference type="GO" id="GO:0003700">
    <property type="term" value="F:DNA-binding transcription factor activity"/>
    <property type="evidence" value="ECO:0007669"/>
    <property type="project" value="InterPro"/>
</dbReference>
<evidence type="ECO:0000256" key="1">
    <source>
        <dbReference type="ARBA" id="ARBA00022898"/>
    </source>
</evidence>
<keyword evidence="1" id="KW-0663">Pyridoxal phosphate</keyword>
<evidence type="ECO:0000313" key="7">
    <source>
        <dbReference type="Proteomes" id="UP000288607"/>
    </source>
</evidence>
<dbReference type="SUPFAM" id="SSF46785">
    <property type="entry name" value="Winged helix' DNA-binding domain"/>
    <property type="match status" value="1"/>
</dbReference>
<accession>A0A430FBD3</accession>
<evidence type="ECO:0000256" key="4">
    <source>
        <dbReference type="ARBA" id="ARBA00023163"/>
    </source>
</evidence>
<proteinExistence type="predicted"/>
<name>A0A430FBD3_9BIFI</name>
<sequence>MGNEIGILEAPDTDVIDDDITEDMIADLFAPAETMSAATHDADHGSDDFLITIDLNSATPAFEQIRSQLDGLIRVGLLEAGASMPPMRGLAKQFGVSLGTVQHAYEELESSGLIITSPGRPARVAEGKRLPCDVLAAIECLAVAAQQKNVDLGDTQNVLGAMWQMKR</sequence>
<reference evidence="6 7" key="1">
    <citation type="submission" date="2018-09" db="EMBL/GenBank/DDBJ databases">
        <title>Characterization of the phylogenetic diversity of five novel species belonging to the genus Bifidobacterium.</title>
        <authorList>
            <person name="Lugli G.A."/>
            <person name="Duranti S."/>
            <person name="Milani C."/>
        </authorList>
    </citation>
    <scope>NUCLEOTIDE SEQUENCE [LARGE SCALE GENOMIC DNA]</scope>
    <source>
        <strain evidence="6 7">2028B</strain>
    </source>
</reference>
<dbReference type="RefSeq" id="WP_126030628.1">
    <property type="nucleotide sequence ID" value="NZ_QXGJ01000010.1"/>
</dbReference>
<dbReference type="Pfam" id="PF00392">
    <property type="entry name" value="GntR"/>
    <property type="match status" value="1"/>
</dbReference>
<evidence type="ECO:0000256" key="2">
    <source>
        <dbReference type="ARBA" id="ARBA00023015"/>
    </source>
</evidence>
<dbReference type="InterPro" id="IPR051446">
    <property type="entry name" value="HTH_trans_reg/aminotransferase"/>
</dbReference>
<dbReference type="SMART" id="SM00345">
    <property type="entry name" value="HTH_GNTR"/>
    <property type="match status" value="1"/>
</dbReference>
<dbReference type="AlphaFoldDB" id="A0A430FBD3"/>
<keyword evidence="7" id="KW-1185">Reference proteome</keyword>
<dbReference type="GO" id="GO:0003677">
    <property type="term" value="F:DNA binding"/>
    <property type="evidence" value="ECO:0007669"/>
    <property type="project" value="UniProtKB-KW"/>
</dbReference>
<keyword evidence="4" id="KW-0804">Transcription</keyword>
<gene>
    <name evidence="6" type="ORF">D2E23_1824</name>
</gene>
<organism evidence="6 7">
    <name type="scientific">Bifidobacterium callimiconis</name>
    <dbReference type="NCBI Taxonomy" id="2306973"/>
    <lineage>
        <taxon>Bacteria</taxon>
        <taxon>Bacillati</taxon>
        <taxon>Actinomycetota</taxon>
        <taxon>Actinomycetes</taxon>
        <taxon>Bifidobacteriales</taxon>
        <taxon>Bifidobacteriaceae</taxon>
        <taxon>Bifidobacterium</taxon>
    </lineage>
</organism>
<dbReference type="InterPro" id="IPR036390">
    <property type="entry name" value="WH_DNA-bd_sf"/>
</dbReference>
<dbReference type="PANTHER" id="PTHR46577">
    <property type="entry name" value="HTH-TYPE TRANSCRIPTIONAL REGULATORY PROTEIN GABR"/>
    <property type="match status" value="1"/>
</dbReference>
<keyword evidence="2" id="KW-0805">Transcription regulation</keyword>
<evidence type="ECO:0000259" key="5">
    <source>
        <dbReference type="PROSITE" id="PS50949"/>
    </source>
</evidence>
<dbReference type="InterPro" id="IPR036388">
    <property type="entry name" value="WH-like_DNA-bd_sf"/>
</dbReference>
<protein>
    <submittedName>
        <fullName evidence="6">Transcriptional regulator</fullName>
    </submittedName>
</protein>
<dbReference type="CDD" id="cd07377">
    <property type="entry name" value="WHTH_GntR"/>
    <property type="match status" value="1"/>
</dbReference>
<keyword evidence="3" id="KW-0238">DNA-binding</keyword>
<feature type="domain" description="HTH gntR-type" evidence="5">
    <location>
        <begin position="59"/>
        <end position="127"/>
    </location>
</feature>
<dbReference type="OrthoDB" id="4307011at2"/>
<dbReference type="Proteomes" id="UP000288607">
    <property type="component" value="Unassembled WGS sequence"/>
</dbReference>